<name>A0A919GN90_9ACTN</name>
<reference evidence="4" key="2">
    <citation type="submission" date="2020-09" db="EMBL/GenBank/DDBJ databases">
        <authorList>
            <person name="Sun Q."/>
            <person name="Ohkuma M."/>
        </authorList>
    </citation>
    <scope>NUCLEOTIDE SEQUENCE</scope>
    <source>
        <strain evidence="4">JCM 5069</strain>
    </source>
</reference>
<dbReference type="AlphaFoldDB" id="A0A919GN90"/>
<dbReference type="InterPro" id="IPR014756">
    <property type="entry name" value="Ig_E-set"/>
</dbReference>
<dbReference type="Pfam" id="PF03067">
    <property type="entry name" value="LPMO_10"/>
    <property type="match status" value="1"/>
</dbReference>
<dbReference type="Gene3D" id="2.70.50.50">
    <property type="entry name" value="chitin-binding protein cbp21"/>
    <property type="match status" value="1"/>
</dbReference>
<organism evidence="4 5">
    <name type="scientific">Streptomyces sulfonofaciens</name>
    <dbReference type="NCBI Taxonomy" id="68272"/>
    <lineage>
        <taxon>Bacteria</taxon>
        <taxon>Bacillati</taxon>
        <taxon>Actinomycetota</taxon>
        <taxon>Actinomycetes</taxon>
        <taxon>Kitasatosporales</taxon>
        <taxon>Streptomycetaceae</taxon>
        <taxon>Streptomyces</taxon>
    </lineage>
</organism>
<dbReference type="SUPFAM" id="SSF81296">
    <property type="entry name" value="E set domains"/>
    <property type="match status" value="1"/>
</dbReference>
<evidence type="ECO:0000256" key="2">
    <source>
        <dbReference type="SAM" id="SignalP"/>
    </source>
</evidence>
<evidence type="ECO:0000313" key="5">
    <source>
        <dbReference type="Proteomes" id="UP000603708"/>
    </source>
</evidence>
<accession>A0A919GN90</accession>
<dbReference type="PANTHER" id="PTHR34823:SF1">
    <property type="entry name" value="CHITIN-BINDING TYPE-4 DOMAIN-CONTAINING PROTEIN"/>
    <property type="match status" value="1"/>
</dbReference>
<dbReference type="EMBL" id="BNCD01000029">
    <property type="protein sequence ID" value="GHH87682.1"/>
    <property type="molecule type" value="Genomic_DNA"/>
</dbReference>
<keyword evidence="5" id="KW-1185">Reference proteome</keyword>
<feature type="chain" id="PRO_5037576685" evidence="2">
    <location>
        <begin position="36"/>
        <end position="221"/>
    </location>
</feature>
<dbReference type="Proteomes" id="UP000603708">
    <property type="component" value="Unassembled WGS sequence"/>
</dbReference>
<sequence length="221" mass="24521">MFLAATPRRRTLRVITPVLAAVVGLLTLFMSPASAHGSIVDPASRSYGCWERWGSDHMNPAMQQQDPMCWQAFQANPNTMWNWMSLFRENLAGKFQENIPNGQLCSAGHAQGGLANSLDKPGRWTTKNVGSNFSLHLHDQASHGADYFLVYVTKQGFDPTTQSLGWGNLEQVAKTGRYAPATDITFNVSAPGRTGHHIVYTIWQASHLDQTYFICSDVNFT</sequence>
<feature type="signal peptide" evidence="2">
    <location>
        <begin position="1"/>
        <end position="35"/>
    </location>
</feature>
<dbReference type="InterPro" id="IPR051024">
    <property type="entry name" value="GlcNAc_Chitin_IntDeg"/>
</dbReference>
<evidence type="ECO:0000313" key="4">
    <source>
        <dbReference type="EMBL" id="GHH87682.1"/>
    </source>
</evidence>
<proteinExistence type="predicted"/>
<keyword evidence="1 2" id="KW-0732">Signal</keyword>
<dbReference type="PANTHER" id="PTHR34823">
    <property type="entry name" value="GLCNAC-BINDING PROTEIN A"/>
    <property type="match status" value="1"/>
</dbReference>
<gene>
    <name evidence="4" type="ORF">GCM10018793_64530</name>
</gene>
<dbReference type="RefSeq" id="WP_189938236.1">
    <property type="nucleotide sequence ID" value="NZ_BNCD01000029.1"/>
</dbReference>
<evidence type="ECO:0000256" key="1">
    <source>
        <dbReference type="ARBA" id="ARBA00022729"/>
    </source>
</evidence>
<dbReference type="InterPro" id="IPR004302">
    <property type="entry name" value="Cellulose/chitin-bd_N"/>
</dbReference>
<comment type="caution">
    <text evidence="4">The sequence shown here is derived from an EMBL/GenBank/DDBJ whole genome shotgun (WGS) entry which is preliminary data.</text>
</comment>
<feature type="domain" description="Chitin-binding type-4" evidence="3">
    <location>
        <begin position="36"/>
        <end position="218"/>
    </location>
</feature>
<evidence type="ECO:0000259" key="3">
    <source>
        <dbReference type="Pfam" id="PF03067"/>
    </source>
</evidence>
<protein>
    <submittedName>
        <fullName evidence="4">Chitin-binding protein</fullName>
    </submittedName>
</protein>
<reference evidence="4" key="1">
    <citation type="journal article" date="2014" name="Int. J. Syst. Evol. Microbiol.">
        <title>Complete genome sequence of Corynebacterium casei LMG S-19264T (=DSM 44701T), isolated from a smear-ripened cheese.</title>
        <authorList>
            <consortium name="US DOE Joint Genome Institute (JGI-PGF)"/>
            <person name="Walter F."/>
            <person name="Albersmeier A."/>
            <person name="Kalinowski J."/>
            <person name="Ruckert C."/>
        </authorList>
    </citation>
    <scope>NUCLEOTIDE SEQUENCE</scope>
    <source>
        <strain evidence="4">JCM 5069</strain>
    </source>
</reference>
<dbReference type="CDD" id="cd21177">
    <property type="entry name" value="LPMO_AA10"/>
    <property type="match status" value="1"/>
</dbReference>